<dbReference type="FunFam" id="2.40.50.140:FF:000069">
    <property type="entry name" value="Polyribonucleotide nucleotidyltransferase"/>
    <property type="match status" value="1"/>
</dbReference>
<dbReference type="Gene3D" id="3.30.1370.10">
    <property type="entry name" value="K Homology domain, type 1"/>
    <property type="match status" value="1"/>
</dbReference>
<dbReference type="GO" id="GO:0003723">
    <property type="term" value="F:RNA binding"/>
    <property type="evidence" value="ECO:0007669"/>
    <property type="project" value="UniProtKB-KW"/>
</dbReference>
<dbReference type="InterPro" id="IPR001247">
    <property type="entry name" value="ExoRNase_PH_dom1"/>
</dbReference>
<evidence type="ECO:0000256" key="8">
    <source>
        <dbReference type="ARBA" id="ARBA00022884"/>
    </source>
</evidence>
<dbReference type="FunFam" id="3.30.230.70:FF:000002">
    <property type="entry name" value="Polyribonucleotide nucleotidyltransferase"/>
    <property type="match status" value="1"/>
</dbReference>
<dbReference type="SMART" id="SM00322">
    <property type="entry name" value="KH"/>
    <property type="match status" value="1"/>
</dbReference>
<dbReference type="InterPro" id="IPR003029">
    <property type="entry name" value="S1_domain"/>
</dbReference>
<dbReference type="CDD" id="cd11364">
    <property type="entry name" value="RNase_PH_PNPase_2"/>
    <property type="match status" value="1"/>
</dbReference>
<proteinExistence type="inferred from homology"/>
<keyword evidence="7" id="KW-0460">Magnesium</keyword>
<evidence type="ECO:0000256" key="5">
    <source>
        <dbReference type="ARBA" id="ARBA00022695"/>
    </source>
</evidence>
<dbReference type="SUPFAM" id="SSF54211">
    <property type="entry name" value="Ribosomal protein S5 domain 2-like"/>
    <property type="match status" value="2"/>
</dbReference>
<dbReference type="PANTHER" id="PTHR11252">
    <property type="entry name" value="POLYRIBONUCLEOTIDE NUCLEOTIDYLTRANSFERASE"/>
    <property type="match status" value="1"/>
</dbReference>
<dbReference type="InterPro" id="IPR020568">
    <property type="entry name" value="Ribosomal_Su5_D2-typ_SF"/>
</dbReference>
<dbReference type="GO" id="GO:0004654">
    <property type="term" value="F:polyribonucleotide nucleotidyltransferase activity"/>
    <property type="evidence" value="ECO:0007669"/>
    <property type="project" value="UniProtKB-EC"/>
</dbReference>
<dbReference type="GO" id="GO:0006396">
    <property type="term" value="P:RNA processing"/>
    <property type="evidence" value="ECO:0007669"/>
    <property type="project" value="InterPro"/>
</dbReference>
<dbReference type="Pfam" id="PF00575">
    <property type="entry name" value="S1"/>
    <property type="match status" value="1"/>
</dbReference>
<evidence type="ECO:0000313" key="10">
    <source>
        <dbReference type="EMBL" id="CAB4773048.1"/>
    </source>
</evidence>
<dbReference type="SUPFAM" id="SSF46915">
    <property type="entry name" value="Polynucleotide phosphorylase/guanosine pentaphosphate synthase (PNPase/GPSI), domain 3"/>
    <property type="match status" value="1"/>
</dbReference>
<dbReference type="Pfam" id="PF01138">
    <property type="entry name" value="RNase_PH"/>
    <property type="match status" value="2"/>
</dbReference>
<protein>
    <recommendedName>
        <fullName evidence="2">polyribonucleotide nucleotidyltransferase</fullName>
        <ecNumber evidence="2">2.7.7.8</ecNumber>
    </recommendedName>
</protein>
<dbReference type="Pfam" id="PF03726">
    <property type="entry name" value="PNPase"/>
    <property type="match status" value="1"/>
</dbReference>
<evidence type="ECO:0000256" key="7">
    <source>
        <dbReference type="ARBA" id="ARBA00022842"/>
    </source>
</evidence>
<organism evidence="10">
    <name type="scientific">freshwater metagenome</name>
    <dbReference type="NCBI Taxonomy" id="449393"/>
    <lineage>
        <taxon>unclassified sequences</taxon>
        <taxon>metagenomes</taxon>
        <taxon>ecological metagenomes</taxon>
    </lineage>
</organism>
<dbReference type="Gene3D" id="3.30.230.70">
    <property type="entry name" value="GHMP Kinase, N-terminal domain"/>
    <property type="match status" value="2"/>
</dbReference>
<sequence length="657" mass="70024">MYSVGRIPGSFFRPEGRPSEGAILTCRLIDRPLRPSFVKGLRNEVQVVVTVMALNPEELYDVIAINAASMSTQLAGLPFSGPIGGVRVALIEGQWVAFPSHPQLQNAVFDMVVAGRIAGDDVAIMMVEAEATARTIDLIADGGIAPTEEVVAQGLEASKPFIKALCEAQMEVASKAAKATGDFPIFLEYQADVYEAVSGAVSTELEKAMTIAGKQVRETEIDRIKDGVKAALATQFEGREGEVSAAFKSVTKKLVRLRILRDKVRIDGRGLRDIRELSAEVAVIPRVHGSALFERGETQILGVTTLNMLKMEQQLDTLDPETTKRYMHNYNFPPYSTGETGRVGTPKRREIGHGALAERALLPVLPSRADFPYAIRQVSEALGSNGSTSMGSVCASTMALLNAGVPLRAAVAGIAMGLVSDVVDGKIEYVALTDILGAEDAFGDMDFKVAGTKDFITALQLDTKLDGIPASVLGGALQQAREARLEILEVMAEAIDAPDEMSLFAPRIISIKIPVDQIGAVIGPKGKIINQIQDETGAEISIEDDGTIYIGATVGSAAEAARAQINAIANPTMPEVGERYLGTVVKLATFGAFVSLLPGKDGLLHISQIKKMHGGKRIENVEDVMNVGDKIQVEIAEIDPKGKLSLVPVLEGEAAAN</sequence>
<dbReference type="CDD" id="cd02393">
    <property type="entry name" value="KH-I_PNPase"/>
    <property type="match status" value="1"/>
</dbReference>
<dbReference type="PIRSF" id="PIRSF005499">
    <property type="entry name" value="PNPase"/>
    <property type="match status" value="1"/>
</dbReference>
<dbReference type="InterPro" id="IPR004088">
    <property type="entry name" value="KH_dom_type_1"/>
</dbReference>
<dbReference type="PROSITE" id="PS50126">
    <property type="entry name" value="S1"/>
    <property type="match status" value="1"/>
</dbReference>
<dbReference type="InterPro" id="IPR015848">
    <property type="entry name" value="PNPase_PH_RNA-bd_bac/org-type"/>
</dbReference>
<evidence type="ECO:0000256" key="6">
    <source>
        <dbReference type="ARBA" id="ARBA00022723"/>
    </source>
</evidence>
<keyword evidence="4" id="KW-0808">Transferase</keyword>
<dbReference type="GO" id="GO:0046872">
    <property type="term" value="F:metal ion binding"/>
    <property type="evidence" value="ECO:0007669"/>
    <property type="project" value="UniProtKB-KW"/>
</dbReference>
<dbReference type="GO" id="GO:0006402">
    <property type="term" value="P:mRNA catabolic process"/>
    <property type="evidence" value="ECO:0007669"/>
    <property type="project" value="InterPro"/>
</dbReference>
<reference evidence="10" key="1">
    <citation type="submission" date="2020-05" db="EMBL/GenBank/DDBJ databases">
        <authorList>
            <person name="Chiriac C."/>
            <person name="Salcher M."/>
            <person name="Ghai R."/>
            <person name="Kavagutti S V."/>
        </authorList>
    </citation>
    <scope>NUCLEOTIDE SEQUENCE</scope>
</reference>
<dbReference type="InterPro" id="IPR012340">
    <property type="entry name" value="NA-bd_OB-fold"/>
</dbReference>
<gene>
    <name evidence="10" type="ORF">UFOPK2894_00697</name>
</gene>
<name>A0A6J6VQH9_9ZZZZ</name>
<dbReference type="SMART" id="SM00316">
    <property type="entry name" value="S1"/>
    <property type="match status" value="1"/>
</dbReference>
<evidence type="ECO:0000256" key="3">
    <source>
        <dbReference type="ARBA" id="ARBA00022490"/>
    </source>
</evidence>
<dbReference type="CDD" id="cd04472">
    <property type="entry name" value="S1_PNPase"/>
    <property type="match status" value="1"/>
</dbReference>
<keyword evidence="5" id="KW-0548">Nucleotidyltransferase</keyword>
<evidence type="ECO:0000256" key="2">
    <source>
        <dbReference type="ARBA" id="ARBA00012416"/>
    </source>
</evidence>
<dbReference type="EC" id="2.7.7.8" evidence="2"/>
<dbReference type="InterPro" id="IPR012162">
    <property type="entry name" value="PNPase"/>
</dbReference>
<dbReference type="NCBIfam" id="TIGR03591">
    <property type="entry name" value="polynuc_phos"/>
    <property type="match status" value="1"/>
</dbReference>
<accession>A0A6J6VQH9</accession>
<keyword evidence="6" id="KW-0479">Metal-binding</keyword>
<dbReference type="InterPro" id="IPR036456">
    <property type="entry name" value="PNPase_PH_RNA-bd_sf"/>
</dbReference>
<dbReference type="GO" id="GO:0000175">
    <property type="term" value="F:3'-5'-RNA exonuclease activity"/>
    <property type="evidence" value="ECO:0007669"/>
    <property type="project" value="TreeGrafter"/>
</dbReference>
<dbReference type="Pfam" id="PF00013">
    <property type="entry name" value="KH_1"/>
    <property type="match status" value="1"/>
</dbReference>
<dbReference type="EMBL" id="CAEZZQ010000033">
    <property type="protein sequence ID" value="CAB4773048.1"/>
    <property type="molecule type" value="Genomic_DNA"/>
</dbReference>
<dbReference type="InterPro" id="IPR014069">
    <property type="entry name" value="GPSI/PNP"/>
</dbReference>
<dbReference type="InterPro" id="IPR036345">
    <property type="entry name" value="ExoRNase_PH_dom2_sf"/>
</dbReference>
<dbReference type="InterPro" id="IPR027408">
    <property type="entry name" value="PNPase/RNase_PH_dom_sf"/>
</dbReference>
<dbReference type="GO" id="GO:0005829">
    <property type="term" value="C:cytosol"/>
    <property type="evidence" value="ECO:0007669"/>
    <property type="project" value="TreeGrafter"/>
</dbReference>
<dbReference type="NCBIfam" id="TIGR02696">
    <property type="entry name" value="pppGpp_PNP"/>
    <property type="match status" value="1"/>
</dbReference>
<dbReference type="SUPFAM" id="SSF54791">
    <property type="entry name" value="Eukaryotic type KH-domain (KH-domain type I)"/>
    <property type="match status" value="1"/>
</dbReference>
<dbReference type="InterPro" id="IPR004087">
    <property type="entry name" value="KH_dom"/>
</dbReference>
<evidence type="ECO:0000256" key="1">
    <source>
        <dbReference type="ARBA" id="ARBA00007404"/>
    </source>
</evidence>
<dbReference type="PROSITE" id="PS50084">
    <property type="entry name" value="KH_TYPE_1"/>
    <property type="match status" value="1"/>
</dbReference>
<dbReference type="NCBIfam" id="NF008805">
    <property type="entry name" value="PRK11824.1"/>
    <property type="match status" value="1"/>
</dbReference>
<dbReference type="PANTHER" id="PTHR11252:SF0">
    <property type="entry name" value="POLYRIBONUCLEOTIDE NUCLEOTIDYLTRANSFERASE 1, MITOCHONDRIAL"/>
    <property type="match status" value="1"/>
</dbReference>
<keyword evidence="8" id="KW-0694">RNA-binding</keyword>
<comment type="similarity">
    <text evidence="1">Belongs to the polyribonucleotide nucleotidyltransferase family.</text>
</comment>
<dbReference type="AlphaFoldDB" id="A0A6J6VQH9"/>
<dbReference type="SUPFAM" id="SSF55666">
    <property type="entry name" value="Ribonuclease PH domain 2-like"/>
    <property type="match status" value="2"/>
</dbReference>
<feature type="domain" description="S1 motif" evidence="9">
    <location>
        <begin position="577"/>
        <end position="649"/>
    </location>
</feature>
<evidence type="ECO:0000259" key="9">
    <source>
        <dbReference type="PROSITE" id="PS50126"/>
    </source>
</evidence>
<evidence type="ECO:0000256" key="4">
    <source>
        <dbReference type="ARBA" id="ARBA00022679"/>
    </source>
</evidence>
<keyword evidence="3" id="KW-0963">Cytoplasm</keyword>
<dbReference type="InterPro" id="IPR036612">
    <property type="entry name" value="KH_dom_type_1_sf"/>
</dbReference>
<dbReference type="Gene3D" id="2.40.50.140">
    <property type="entry name" value="Nucleic acid-binding proteins"/>
    <property type="match status" value="1"/>
</dbReference>
<dbReference type="FunFam" id="3.30.1370.10:FF:000001">
    <property type="entry name" value="Polyribonucleotide nucleotidyltransferase"/>
    <property type="match status" value="1"/>
</dbReference>